<feature type="transmembrane region" description="Helical" evidence="2">
    <location>
        <begin position="103"/>
        <end position="122"/>
    </location>
</feature>
<sequence>MSAVLFSASETSRSHGGVQSTSVGGNKPLYRFLRGQPKIIGTVVLILGSSFFIITAATVKELHAMQIWPSVPPTFVQGAVFIASGILYVVTEHNPTKKTVTTSLALGIISILVVVFTSLRILPQIGRYYMFRYAVRHEFDYRDNMTSEFHDPPSLYQTVEMVTAFEAVLLFHSFVGAIIFIVMSAMAGAALRSTKSQTIVVMTALPAETPTEEQP</sequence>
<keyword evidence="2" id="KW-0812">Transmembrane</keyword>
<dbReference type="AlphaFoldDB" id="A0A672FGX3"/>
<proteinExistence type="predicted"/>
<organism evidence="3 4">
    <name type="scientific">Salarias fasciatus</name>
    <name type="common">Jewelled blenny</name>
    <name type="synonym">Blennius fasciatus</name>
    <dbReference type="NCBI Taxonomy" id="181472"/>
    <lineage>
        <taxon>Eukaryota</taxon>
        <taxon>Metazoa</taxon>
        <taxon>Chordata</taxon>
        <taxon>Craniata</taxon>
        <taxon>Vertebrata</taxon>
        <taxon>Euteleostomi</taxon>
        <taxon>Actinopterygii</taxon>
        <taxon>Neopterygii</taxon>
        <taxon>Teleostei</taxon>
        <taxon>Neoteleostei</taxon>
        <taxon>Acanthomorphata</taxon>
        <taxon>Ovalentaria</taxon>
        <taxon>Blenniimorphae</taxon>
        <taxon>Blenniiformes</taxon>
        <taxon>Blennioidei</taxon>
        <taxon>Blenniidae</taxon>
        <taxon>Salariinae</taxon>
        <taxon>Salarias</taxon>
    </lineage>
</organism>
<feature type="transmembrane region" description="Helical" evidence="2">
    <location>
        <begin position="169"/>
        <end position="191"/>
    </location>
</feature>
<accession>A0A672FGX3</accession>
<keyword evidence="2" id="KW-0472">Membrane</keyword>
<dbReference type="Proteomes" id="UP000472267">
    <property type="component" value="Chromosome 1"/>
</dbReference>
<dbReference type="InParanoid" id="A0A672FGX3"/>
<feature type="transmembrane region" description="Helical" evidence="2">
    <location>
        <begin position="39"/>
        <end position="59"/>
    </location>
</feature>
<dbReference type="Ensembl" id="ENSSFAT00005006513.1">
    <property type="protein sequence ID" value="ENSSFAP00005006191.1"/>
    <property type="gene ID" value="ENSSFAG00005003777.1"/>
</dbReference>
<protein>
    <submittedName>
        <fullName evidence="3">Uncharacterized LOC115390050</fullName>
    </submittedName>
</protein>
<keyword evidence="2" id="KW-1133">Transmembrane helix</keyword>
<name>A0A672FGX3_SALFA</name>
<dbReference type="OMA" id="MENYQHM"/>
<evidence type="ECO:0000313" key="4">
    <source>
        <dbReference type="Proteomes" id="UP000472267"/>
    </source>
</evidence>
<reference evidence="3" key="1">
    <citation type="submission" date="2019-06" db="EMBL/GenBank/DDBJ databases">
        <authorList>
            <consortium name="Wellcome Sanger Institute Data Sharing"/>
        </authorList>
    </citation>
    <scope>NUCLEOTIDE SEQUENCE [LARGE SCALE GENOMIC DNA]</scope>
</reference>
<evidence type="ECO:0000256" key="1">
    <source>
        <dbReference type="SAM" id="MobiDB-lite"/>
    </source>
</evidence>
<evidence type="ECO:0000313" key="3">
    <source>
        <dbReference type="Ensembl" id="ENSSFAP00005006191.1"/>
    </source>
</evidence>
<reference evidence="3" key="2">
    <citation type="submission" date="2025-08" db="UniProtKB">
        <authorList>
            <consortium name="Ensembl"/>
        </authorList>
    </citation>
    <scope>IDENTIFICATION</scope>
</reference>
<keyword evidence="4" id="KW-1185">Reference proteome</keyword>
<reference evidence="3" key="3">
    <citation type="submission" date="2025-09" db="UniProtKB">
        <authorList>
            <consortium name="Ensembl"/>
        </authorList>
    </citation>
    <scope>IDENTIFICATION</scope>
</reference>
<dbReference type="GeneID" id="115390050"/>
<gene>
    <name evidence="3" type="primary">LOC115390050</name>
</gene>
<feature type="transmembrane region" description="Helical" evidence="2">
    <location>
        <begin position="71"/>
        <end position="91"/>
    </location>
</feature>
<feature type="region of interest" description="Disordered" evidence="1">
    <location>
        <begin position="1"/>
        <end position="22"/>
    </location>
</feature>
<dbReference type="RefSeq" id="XP_029949572.1">
    <property type="nucleotide sequence ID" value="XM_030093712.1"/>
</dbReference>
<dbReference type="OrthoDB" id="8777022at2759"/>
<evidence type="ECO:0000256" key="2">
    <source>
        <dbReference type="SAM" id="Phobius"/>
    </source>
</evidence>